<gene>
    <name evidence="1" type="ORF">ON006_31350</name>
</gene>
<dbReference type="RefSeq" id="WP_244821926.1">
    <property type="nucleotide sequence ID" value="NZ_CP112998.1"/>
</dbReference>
<dbReference type="InterPro" id="IPR016024">
    <property type="entry name" value="ARM-type_fold"/>
</dbReference>
<dbReference type="AlphaFoldDB" id="A0A9E8NBE3"/>
<evidence type="ECO:0000313" key="2">
    <source>
        <dbReference type="Proteomes" id="UP001164653"/>
    </source>
</evidence>
<proteinExistence type="predicted"/>
<dbReference type="Gene3D" id="1.25.10.10">
    <property type="entry name" value="Leucine-rich Repeat Variant"/>
    <property type="match status" value="1"/>
</dbReference>
<dbReference type="KEGG" id="dpf:ON006_31350"/>
<organism evidence="1 2">
    <name type="scientific">Dyadobacter pollutisoli</name>
    <dbReference type="NCBI Taxonomy" id="2910158"/>
    <lineage>
        <taxon>Bacteria</taxon>
        <taxon>Pseudomonadati</taxon>
        <taxon>Bacteroidota</taxon>
        <taxon>Cytophagia</taxon>
        <taxon>Cytophagales</taxon>
        <taxon>Spirosomataceae</taxon>
        <taxon>Dyadobacter</taxon>
    </lineage>
</organism>
<dbReference type="SUPFAM" id="SSF48371">
    <property type="entry name" value="ARM repeat"/>
    <property type="match status" value="1"/>
</dbReference>
<accession>A0A9E8NBE3</accession>
<dbReference type="InterPro" id="IPR011989">
    <property type="entry name" value="ARM-like"/>
</dbReference>
<protein>
    <submittedName>
        <fullName evidence="1">Uncharacterized protein</fullName>
    </submittedName>
</protein>
<reference evidence="1" key="1">
    <citation type="submission" date="2022-11" db="EMBL/GenBank/DDBJ databases">
        <title>Dyadobacter pollutisoli sp. nov., isolated from plastic dumped soil.</title>
        <authorList>
            <person name="Kim J.M."/>
            <person name="Kim K.R."/>
            <person name="Lee J.K."/>
            <person name="Hao L."/>
            <person name="Jeon C.O."/>
        </authorList>
    </citation>
    <scope>NUCLEOTIDE SEQUENCE</scope>
    <source>
        <strain evidence="1">U1</strain>
    </source>
</reference>
<keyword evidence="2" id="KW-1185">Reference proteome</keyword>
<evidence type="ECO:0000313" key="1">
    <source>
        <dbReference type="EMBL" id="WAC12208.1"/>
    </source>
</evidence>
<dbReference type="EMBL" id="CP112998">
    <property type="protein sequence ID" value="WAC12208.1"/>
    <property type="molecule type" value="Genomic_DNA"/>
</dbReference>
<name>A0A9E8NBE3_9BACT</name>
<dbReference type="Proteomes" id="UP001164653">
    <property type="component" value="Chromosome"/>
</dbReference>
<sequence>MNIKTELLADPRHSKLIAMRIAAYACTSDAAFKELIHCFLSDDFRLAQRAAYSVSIASKQKPQSIRPYIGVLVSQLKRADIHDAVIRNSARILEEIAIPEEFHGELMDACFALVQNRQTAIAIRAFSLTILYNLSKIYPEIKNELRVIIEEAMDFETPAFRSRGKKILKHI</sequence>